<dbReference type="EMBL" id="FWFS01000018">
    <property type="protein sequence ID" value="SLN70622.1"/>
    <property type="molecule type" value="Genomic_DNA"/>
</dbReference>
<sequence length="56" mass="6050">MNPVEIEQAISDLARAPFDGAQFPFAFLEGFGRKPTEICEPACKIDPSIGVIGVQK</sequence>
<name>A0A1Y5TRQ2_9RHOB</name>
<dbReference type="AlphaFoldDB" id="A0A1Y5TRQ2"/>
<keyword evidence="2" id="KW-1185">Reference proteome</keyword>
<evidence type="ECO:0000313" key="2">
    <source>
        <dbReference type="Proteomes" id="UP000193862"/>
    </source>
</evidence>
<organism evidence="1 2">
    <name type="scientific">Aquimixticola soesokkakensis</name>
    <dbReference type="NCBI Taxonomy" id="1519096"/>
    <lineage>
        <taxon>Bacteria</taxon>
        <taxon>Pseudomonadati</taxon>
        <taxon>Pseudomonadota</taxon>
        <taxon>Alphaproteobacteria</taxon>
        <taxon>Rhodobacterales</taxon>
        <taxon>Paracoccaceae</taxon>
        <taxon>Aquimixticola</taxon>
    </lineage>
</organism>
<dbReference type="Proteomes" id="UP000193862">
    <property type="component" value="Unassembled WGS sequence"/>
</dbReference>
<protein>
    <submittedName>
        <fullName evidence="1">Uncharacterized protein</fullName>
    </submittedName>
</protein>
<accession>A0A1Y5TRQ2</accession>
<evidence type="ECO:0000313" key="1">
    <source>
        <dbReference type="EMBL" id="SLN70622.1"/>
    </source>
</evidence>
<proteinExistence type="predicted"/>
<gene>
    <name evidence="1" type="ORF">AQS8620_03351</name>
</gene>
<reference evidence="1 2" key="1">
    <citation type="submission" date="2017-03" db="EMBL/GenBank/DDBJ databases">
        <authorList>
            <person name="Afonso C.L."/>
            <person name="Miller P.J."/>
            <person name="Scott M.A."/>
            <person name="Spackman E."/>
            <person name="Goraichik I."/>
            <person name="Dimitrov K.M."/>
            <person name="Suarez D.L."/>
            <person name="Swayne D.E."/>
        </authorList>
    </citation>
    <scope>NUCLEOTIDE SEQUENCE [LARGE SCALE GENOMIC DNA]</scope>
    <source>
        <strain evidence="1 2">CECT 8620</strain>
    </source>
</reference>